<dbReference type="Proteomes" id="UP000663823">
    <property type="component" value="Unassembled WGS sequence"/>
</dbReference>
<dbReference type="Proteomes" id="UP000663870">
    <property type="component" value="Unassembled WGS sequence"/>
</dbReference>
<dbReference type="EMBL" id="CAJOAX010022517">
    <property type="protein sequence ID" value="CAF4207259.1"/>
    <property type="molecule type" value="Genomic_DNA"/>
</dbReference>
<comment type="caution">
    <text evidence="5">The sequence shown here is derived from an EMBL/GenBank/DDBJ whole genome shotgun (WGS) entry which is preliminary data.</text>
</comment>
<protein>
    <submittedName>
        <fullName evidence="5">Uncharacterized protein</fullName>
    </submittedName>
</protein>
<dbReference type="Proteomes" id="UP000663854">
    <property type="component" value="Unassembled WGS sequence"/>
</dbReference>
<gene>
    <name evidence="4" type="ORF">JXQ802_LOCUS54229</name>
    <name evidence="5" type="ORF">OTI717_LOCUS38825</name>
    <name evidence="2" type="ORF">PYM288_LOCUS37799</name>
    <name evidence="3" type="ORF">RFH988_LOCUS38116</name>
</gene>
<dbReference type="EMBL" id="CAJNOL010010244">
    <property type="protein sequence ID" value="CAF1648454.1"/>
    <property type="molecule type" value="Genomic_DNA"/>
</dbReference>
<feature type="region of interest" description="Disordered" evidence="1">
    <location>
        <begin position="1"/>
        <end position="28"/>
    </location>
</feature>
<accession>A0A820BG79</accession>
<dbReference type="AlphaFoldDB" id="A0A820BG79"/>
<evidence type="ECO:0000313" key="7">
    <source>
        <dbReference type="Proteomes" id="UP000663870"/>
    </source>
</evidence>
<dbReference type="Proteomes" id="UP000663882">
    <property type="component" value="Unassembled WGS sequence"/>
</dbReference>
<organism evidence="5 6">
    <name type="scientific">Rotaria sordida</name>
    <dbReference type="NCBI Taxonomy" id="392033"/>
    <lineage>
        <taxon>Eukaryota</taxon>
        <taxon>Metazoa</taxon>
        <taxon>Spiralia</taxon>
        <taxon>Gnathifera</taxon>
        <taxon>Rotifera</taxon>
        <taxon>Eurotatoria</taxon>
        <taxon>Bdelloidea</taxon>
        <taxon>Philodinida</taxon>
        <taxon>Philodinidae</taxon>
        <taxon>Rotaria</taxon>
    </lineage>
</organism>
<evidence type="ECO:0000313" key="4">
    <source>
        <dbReference type="EMBL" id="CAF1648454.1"/>
    </source>
</evidence>
<name>A0A820BG79_9BILA</name>
<reference evidence="5" key="1">
    <citation type="submission" date="2021-02" db="EMBL/GenBank/DDBJ databases">
        <authorList>
            <person name="Nowell W R."/>
        </authorList>
    </citation>
    <scope>NUCLEOTIDE SEQUENCE</scope>
</reference>
<keyword evidence="7" id="KW-1185">Reference proteome</keyword>
<evidence type="ECO:0000313" key="6">
    <source>
        <dbReference type="Proteomes" id="UP000663823"/>
    </source>
</evidence>
<proteinExistence type="predicted"/>
<dbReference type="EMBL" id="CAJNOH010008549">
    <property type="protein sequence ID" value="CAF1481892.1"/>
    <property type="molecule type" value="Genomic_DNA"/>
</dbReference>
<sequence length="150" mass="18171">MIGNQFHPITTSQHSTSQQSTPVRRTTTDLYPTREELTVEQRKKIHNRSCTLRQRKRYYNHELILRNIYPRFRIQQIKSILKQIDIEFRAVNTSTSKISRKTSLYIGVTNPSELKLYETKTKNLFTRQNYYKIRHQTKKSRYNDNRMNHH</sequence>
<dbReference type="OrthoDB" id="10067044at2759"/>
<feature type="compositionally biased region" description="Low complexity" evidence="1">
    <location>
        <begin position="10"/>
        <end position="21"/>
    </location>
</feature>
<evidence type="ECO:0000313" key="3">
    <source>
        <dbReference type="EMBL" id="CAF1483943.1"/>
    </source>
</evidence>
<evidence type="ECO:0000313" key="2">
    <source>
        <dbReference type="EMBL" id="CAF1481892.1"/>
    </source>
</evidence>
<dbReference type="EMBL" id="CAJNOO010008619">
    <property type="protein sequence ID" value="CAF1483943.1"/>
    <property type="molecule type" value="Genomic_DNA"/>
</dbReference>
<evidence type="ECO:0000256" key="1">
    <source>
        <dbReference type="SAM" id="MobiDB-lite"/>
    </source>
</evidence>
<evidence type="ECO:0000313" key="5">
    <source>
        <dbReference type="EMBL" id="CAF4207259.1"/>
    </source>
</evidence>